<reference evidence="2 3" key="1">
    <citation type="submission" date="2024-05" db="EMBL/GenBank/DDBJ databases">
        <authorList>
            <person name="Wallberg A."/>
        </authorList>
    </citation>
    <scope>NUCLEOTIDE SEQUENCE [LARGE SCALE GENOMIC DNA]</scope>
</reference>
<keyword evidence="3" id="KW-1185">Reference proteome</keyword>
<dbReference type="Proteomes" id="UP001497623">
    <property type="component" value="Unassembled WGS sequence"/>
</dbReference>
<evidence type="ECO:0000256" key="1">
    <source>
        <dbReference type="SAM" id="MobiDB-lite"/>
    </source>
</evidence>
<sequence>MSENQKQGIDEEVKKMMEEKREIRKDTKRATNMEEKKRLIEVRKNIENLIKTKIEENEEMKIDKITKNLSEKRNNYNIMWKMKKKSQKKQSSAFALKDKEGNELRSPDNIKKRTSEHYVDLYEPNPVKEGYERYEEELERLITYCWNAPDETKEELMDEEITEVINNLEKDKATGPDGISNEMIQRGGESMRNSIIRMMGKNILNRRNPRRMADSLH</sequence>
<dbReference type="AlphaFoldDB" id="A0AAV2SUX0"/>
<comment type="caution">
    <text evidence="2">The sequence shown here is derived from an EMBL/GenBank/DDBJ whole genome shotgun (WGS) entry which is preliminary data.</text>
</comment>
<name>A0AAV2SUX0_MEGNR</name>
<feature type="compositionally biased region" description="Basic and acidic residues" evidence="1">
    <location>
        <begin position="8"/>
        <end position="30"/>
    </location>
</feature>
<feature type="region of interest" description="Disordered" evidence="1">
    <location>
        <begin position="1"/>
        <end position="30"/>
    </location>
</feature>
<feature type="region of interest" description="Disordered" evidence="1">
    <location>
        <begin position="83"/>
        <end position="109"/>
    </location>
</feature>
<feature type="compositionally biased region" description="Basic and acidic residues" evidence="1">
    <location>
        <begin position="96"/>
        <end position="109"/>
    </location>
</feature>
<accession>A0AAV2SUX0</accession>
<organism evidence="2 3">
    <name type="scientific">Meganyctiphanes norvegica</name>
    <name type="common">Northern krill</name>
    <name type="synonym">Thysanopoda norvegica</name>
    <dbReference type="NCBI Taxonomy" id="48144"/>
    <lineage>
        <taxon>Eukaryota</taxon>
        <taxon>Metazoa</taxon>
        <taxon>Ecdysozoa</taxon>
        <taxon>Arthropoda</taxon>
        <taxon>Crustacea</taxon>
        <taxon>Multicrustacea</taxon>
        <taxon>Malacostraca</taxon>
        <taxon>Eumalacostraca</taxon>
        <taxon>Eucarida</taxon>
        <taxon>Euphausiacea</taxon>
        <taxon>Euphausiidae</taxon>
        <taxon>Meganyctiphanes</taxon>
    </lineage>
</organism>
<gene>
    <name evidence="2" type="ORF">MNOR_LOCUS41796</name>
</gene>
<protein>
    <submittedName>
        <fullName evidence="2">Uncharacterized protein</fullName>
    </submittedName>
</protein>
<evidence type="ECO:0000313" key="2">
    <source>
        <dbReference type="EMBL" id="CAL4251493.1"/>
    </source>
</evidence>
<dbReference type="EMBL" id="CAXKWB010170729">
    <property type="protein sequence ID" value="CAL4251493.1"/>
    <property type="molecule type" value="Genomic_DNA"/>
</dbReference>
<evidence type="ECO:0000313" key="3">
    <source>
        <dbReference type="Proteomes" id="UP001497623"/>
    </source>
</evidence>
<proteinExistence type="predicted"/>